<sequence length="139" mass="16268">MSAEFDMKGLAELEKDLRKCITDYPDQTDRAMRRWANQWVRECNAKMPASYTEGKRPFLKSWRKTMSRELGVAAEIQIVNKSPHFHLVENGHEKVVYGKRTGGFVPGKHFAEKTREEWKDTFPEEVKKFMDEMLRGGNL</sequence>
<protein>
    <submittedName>
        <fullName evidence="1">Putative tail-component</fullName>
    </submittedName>
</protein>
<proteinExistence type="predicted"/>
<evidence type="ECO:0000313" key="1">
    <source>
        <dbReference type="EMBL" id="DAE00867.1"/>
    </source>
</evidence>
<accession>A0A8S5P328</accession>
<reference evidence="1" key="1">
    <citation type="journal article" date="2021" name="Proc. Natl. Acad. Sci. U.S.A.">
        <title>A Catalog of Tens of Thousands of Viruses from Human Metagenomes Reveals Hidden Associations with Chronic Diseases.</title>
        <authorList>
            <person name="Tisza M.J."/>
            <person name="Buck C.B."/>
        </authorList>
    </citation>
    <scope>NUCLEOTIDE SEQUENCE</scope>
    <source>
        <strain evidence="1">Ctitf6</strain>
    </source>
</reference>
<organism evidence="1">
    <name type="scientific">Siphoviridae sp. ctitf6</name>
    <dbReference type="NCBI Taxonomy" id="2825627"/>
    <lineage>
        <taxon>Viruses</taxon>
        <taxon>Duplodnaviria</taxon>
        <taxon>Heunggongvirae</taxon>
        <taxon>Uroviricota</taxon>
        <taxon>Caudoviricetes</taxon>
    </lineage>
</organism>
<name>A0A8S5P328_9CAUD</name>
<dbReference type="EMBL" id="BK015313">
    <property type="protein sequence ID" value="DAE00867.1"/>
    <property type="molecule type" value="Genomic_DNA"/>
</dbReference>